<gene>
    <name evidence="1" type="ORF">JTE90_019746</name>
</gene>
<dbReference type="Proteomes" id="UP000827092">
    <property type="component" value="Unassembled WGS sequence"/>
</dbReference>
<evidence type="ECO:0000313" key="1">
    <source>
        <dbReference type="EMBL" id="KAG8185488.1"/>
    </source>
</evidence>
<reference evidence="1 2" key="1">
    <citation type="journal article" date="2022" name="Nat. Ecol. Evol.">
        <title>A masculinizing supergene underlies an exaggerated male reproductive morph in a spider.</title>
        <authorList>
            <person name="Hendrickx F."/>
            <person name="De Corte Z."/>
            <person name="Sonet G."/>
            <person name="Van Belleghem S.M."/>
            <person name="Kostlbacher S."/>
            <person name="Vangestel C."/>
        </authorList>
    </citation>
    <scope>NUCLEOTIDE SEQUENCE [LARGE SCALE GENOMIC DNA]</scope>
    <source>
        <strain evidence="1">W744_W776</strain>
    </source>
</reference>
<proteinExistence type="predicted"/>
<dbReference type="AlphaFoldDB" id="A0AAV6UP49"/>
<name>A0AAV6UP49_9ARAC</name>
<dbReference type="EMBL" id="JAFNEN010000334">
    <property type="protein sequence ID" value="KAG8185488.1"/>
    <property type="molecule type" value="Genomic_DNA"/>
</dbReference>
<comment type="caution">
    <text evidence="1">The sequence shown here is derived from an EMBL/GenBank/DDBJ whole genome shotgun (WGS) entry which is preliminary data.</text>
</comment>
<sequence>MMYARLEQKSDHECLPVSSSLVSPENLTRPGAEVNSVDISGYDNTAKHCDLKWGSEYTVSIKFTANKPTDTLQVCIGILHLKM</sequence>
<protein>
    <submittedName>
        <fullName evidence="1">Uncharacterized protein</fullName>
    </submittedName>
</protein>
<evidence type="ECO:0000313" key="2">
    <source>
        <dbReference type="Proteomes" id="UP000827092"/>
    </source>
</evidence>
<organism evidence="1 2">
    <name type="scientific">Oedothorax gibbosus</name>
    <dbReference type="NCBI Taxonomy" id="931172"/>
    <lineage>
        <taxon>Eukaryota</taxon>
        <taxon>Metazoa</taxon>
        <taxon>Ecdysozoa</taxon>
        <taxon>Arthropoda</taxon>
        <taxon>Chelicerata</taxon>
        <taxon>Arachnida</taxon>
        <taxon>Araneae</taxon>
        <taxon>Araneomorphae</taxon>
        <taxon>Entelegynae</taxon>
        <taxon>Araneoidea</taxon>
        <taxon>Linyphiidae</taxon>
        <taxon>Erigoninae</taxon>
        <taxon>Oedothorax</taxon>
    </lineage>
</organism>
<keyword evidence="2" id="KW-1185">Reference proteome</keyword>
<accession>A0AAV6UP49</accession>
<dbReference type="Gene3D" id="2.60.40.770">
    <property type="match status" value="1"/>
</dbReference>